<organism evidence="3">
    <name type="scientific">Salmonella enterica subsp. enterica serovar Braenderup</name>
    <dbReference type="NCBI Taxonomy" id="149391"/>
    <lineage>
        <taxon>Bacteria</taxon>
        <taxon>Pseudomonadati</taxon>
        <taxon>Pseudomonadota</taxon>
        <taxon>Gammaproteobacteria</taxon>
        <taxon>Enterobacterales</taxon>
        <taxon>Enterobacteriaceae</taxon>
        <taxon>Salmonella</taxon>
    </lineage>
</organism>
<reference evidence="3" key="1">
    <citation type="submission" date="2019-01" db="EMBL/GenBank/DDBJ databases">
        <authorList>
            <person name="Ashton P.M."/>
            <person name="Dallman T."/>
            <person name="Nair S."/>
            <person name="De Pinna E."/>
            <person name="Peters T."/>
            <person name="Grant K."/>
        </authorList>
    </citation>
    <scope>NUCLEOTIDE SEQUENCE</scope>
    <source>
        <strain evidence="3">555488</strain>
    </source>
</reference>
<accession>A0A5X8N6Y8</accession>
<feature type="region of interest" description="Disordered" evidence="1">
    <location>
        <begin position="22"/>
        <end position="77"/>
    </location>
</feature>
<feature type="domain" description="Ribbon-helix-helix protein CopG" evidence="2">
    <location>
        <begin position="84"/>
        <end position="119"/>
    </location>
</feature>
<dbReference type="SUPFAM" id="SSF47598">
    <property type="entry name" value="Ribbon-helix-helix"/>
    <property type="match status" value="1"/>
</dbReference>
<evidence type="ECO:0000256" key="1">
    <source>
        <dbReference type="SAM" id="MobiDB-lite"/>
    </source>
</evidence>
<proteinExistence type="predicted"/>
<comment type="caution">
    <text evidence="3">The sequence shown here is derived from an EMBL/GenBank/DDBJ whole genome shotgun (WGS) entry which is preliminary data.</text>
</comment>
<feature type="compositionally biased region" description="Basic and acidic residues" evidence="1">
    <location>
        <begin position="53"/>
        <end position="68"/>
    </location>
</feature>
<dbReference type="AlphaFoldDB" id="A0A5X8N6Y8"/>
<evidence type="ECO:0000259" key="2">
    <source>
        <dbReference type="Pfam" id="PF01402"/>
    </source>
</evidence>
<dbReference type="CDD" id="cd22231">
    <property type="entry name" value="RHH_NikR_HicB-like"/>
    <property type="match status" value="1"/>
</dbReference>
<sequence length="250" mass="28156">MPLNGDRLSSCRDRAALLSTATSNCPQGLSTGTREASRRARPVPISEARKRHVEMDVEAQKCSNERHNQSTGDTRMKRKASTFGLRLPPELLEQVNELAEKTNRTRTDVITDALRAYLGIQEPQGESGNRLDLMVELLQDIASTLKHGVPQKAVKRALAPRAENQYGSTVEARRETQRPVVAEISGHYDEAEVMATIRRMREEQRDRGFRYDNKAIAQALNEAGLVQSNGRPWNNDRINTVITRRMPDLK</sequence>
<dbReference type="InterPro" id="IPR013321">
    <property type="entry name" value="Arc_rbn_hlx_hlx"/>
</dbReference>
<dbReference type="GO" id="GO:0006355">
    <property type="term" value="P:regulation of DNA-templated transcription"/>
    <property type="evidence" value="ECO:0007669"/>
    <property type="project" value="InterPro"/>
</dbReference>
<name>A0A5X8N6Y8_SALET</name>
<dbReference type="EMBL" id="AAHWIJ010000032">
    <property type="protein sequence ID" value="ECB0526111.1"/>
    <property type="molecule type" value="Genomic_DNA"/>
</dbReference>
<gene>
    <name evidence="3" type="ORF">EUX26_23525</name>
</gene>
<dbReference type="InterPro" id="IPR002145">
    <property type="entry name" value="CopG"/>
</dbReference>
<feature type="compositionally biased region" description="Polar residues" evidence="1">
    <location>
        <begin position="22"/>
        <end position="34"/>
    </location>
</feature>
<protein>
    <submittedName>
        <fullName evidence="3">Ribbon-helix-helix protein, CopG family</fullName>
    </submittedName>
</protein>
<dbReference type="Pfam" id="PF01402">
    <property type="entry name" value="RHH_1"/>
    <property type="match status" value="1"/>
</dbReference>
<evidence type="ECO:0000313" key="3">
    <source>
        <dbReference type="EMBL" id="ECB0526111.1"/>
    </source>
</evidence>
<dbReference type="Gene3D" id="1.10.1220.10">
    <property type="entry name" value="Met repressor-like"/>
    <property type="match status" value="1"/>
</dbReference>
<dbReference type="GO" id="GO:0043565">
    <property type="term" value="F:sequence-specific DNA binding"/>
    <property type="evidence" value="ECO:0007669"/>
    <property type="project" value="UniProtKB-ARBA"/>
</dbReference>
<dbReference type="InterPro" id="IPR010985">
    <property type="entry name" value="Ribbon_hlx_hlx"/>
</dbReference>